<dbReference type="Proteomes" id="UP000295399">
    <property type="component" value="Unassembled WGS sequence"/>
</dbReference>
<dbReference type="PANTHER" id="PTHR30545">
    <property type="entry name" value="SUGAR FERMENTATION STIMULATION PROTEIN A"/>
    <property type="match status" value="1"/>
</dbReference>
<organism evidence="4 5">
    <name type="scientific">Rhodothalassium salexigens DSM 2132</name>
    <dbReference type="NCBI Taxonomy" id="1188247"/>
    <lineage>
        <taxon>Bacteria</taxon>
        <taxon>Pseudomonadati</taxon>
        <taxon>Pseudomonadota</taxon>
        <taxon>Alphaproteobacteria</taxon>
        <taxon>Rhodothalassiales</taxon>
        <taxon>Rhodothalassiaceae</taxon>
        <taxon>Rhodothalassium</taxon>
    </lineage>
</organism>
<dbReference type="CDD" id="cd22359">
    <property type="entry name" value="SfsA-like_bacterial"/>
    <property type="match status" value="1"/>
</dbReference>
<dbReference type="InterPro" id="IPR040452">
    <property type="entry name" value="SfsA_C"/>
</dbReference>
<feature type="domain" description="SfsA N-terminal OB" evidence="3">
    <location>
        <begin position="13"/>
        <end position="79"/>
    </location>
</feature>
<dbReference type="GO" id="GO:0003677">
    <property type="term" value="F:DNA binding"/>
    <property type="evidence" value="ECO:0007669"/>
    <property type="project" value="InterPro"/>
</dbReference>
<dbReference type="EMBL" id="SLXO01000002">
    <property type="protein sequence ID" value="TCP37803.1"/>
    <property type="molecule type" value="Genomic_DNA"/>
</dbReference>
<dbReference type="AlphaFoldDB" id="A0A4R2PPV1"/>
<reference evidence="4 5" key="1">
    <citation type="submission" date="2019-03" db="EMBL/GenBank/DDBJ databases">
        <title>Genomic Encyclopedia of Type Strains, Phase IV (KMG-IV): sequencing the most valuable type-strain genomes for metagenomic binning, comparative biology and taxonomic classification.</title>
        <authorList>
            <person name="Goeker M."/>
        </authorList>
    </citation>
    <scope>NUCLEOTIDE SEQUENCE [LARGE SCALE GENOMIC DNA]</scope>
    <source>
        <strain evidence="4 5">DSM 2132</strain>
    </source>
</reference>
<evidence type="ECO:0000259" key="3">
    <source>
        <dbReference type="Pfam" id="PF17746"/>
    </source>
</evidence>
<proteinExistence type="inferred from homology"/>
<keyword evidence="5" id="KW-1185">Reference proteome</keyword>
<comment type="similarity">
    <text evidence="1">Belongs to the SfsA family.</text>
</comment>
<dbReference type="Gene3D" id="3.40.1350.60">
    <property type="match status" value="1"/>
</dbReference>
<name>A0A4R2PPV1_RHOSA</name>
<dbReference type="Gene3D" id="2.40.50.580">
    <property type="match status" value="1"/>
</dbReference>
<dbReference type="PANTHER" id="PTHR30545:SF2">
    <property type="entry name" value="SUGAR FERMENTATION STIMULATION PROTEIN A"/>
    <property type="match status" value="1"/>
</dbReference>
<evidence type="ECO:0000313" key="4">
    <source>
        <dbReference type="EMBL" id="TCP37803.1"/>
    </source>
</evidence>
<dbReference type="NCBIfam" id="TIGR00230">
    <property type="entry name" value="sfsA"/>
    <property type="match status" value="1"/>
</dbReference>
<dbReference type="RefSeq" id="WP_132707460.1">
    <property type="nucleotide sequence ID" value="NZ_JACIGF010000002.1"/>
</dbReference>
<dbReference type="InParanoid" id="A0A4R2PPV1"/>
<evidence type="ECO:0000259" key="2">
    <source>
        <dbReference type="Pfam" id="PF03749"/>
    </source>
</evidence>
<comment type="caution">
    <text evidence="4">The sequence shown here is derived from an EMBL/GenBank/DDBJ whole genome shotgun (WGS) entry which is preliminary data.</text>
</comment>
<feature type="domain" description="Sugar fermentation stimulation protein C-terminal" evidence="2">
    <location>
        <begin position="83"/>
        <end position="224"/>
    </location>
</feature>
<protein>
    <recommendedName>
        <fullName evidence="1">Sugar fermentation stimulation protein homolog</fullName>
    </recommendedName>
</protein>
<accession>A0A4R2PPV1</accession>
<dbReference type="OrthoDB" id="9802365at2"/>
<evidence type="ECO:0000256" key="1">
    <source>
        <dbReference type="HAMAP-Rule" id="MF_00095"/>
    </source>
</evidence>
<dbReference type="Pfam" id="PF03749">
    <property type="entry name" value="SfsA"/>
    <property type="match status" value="1"/>
</dbReference>
<dbReference type="FunCoup" id="A0A4R2PPV1">
    <property type="interactions" value="17"/>
</dbReference>
<dbReference type="HAMAP" id="MF_00095">
    <property type="entry name" value="SfsA"/>
    <property type="match status" value="1"/>
</dbReference>
<sequence>MDFDTPLTQARLIRRYKRFLADVELPDGSTATAHCANSGSMLGCAAPGAKVWLSPNRSKTAKLPWRWEMVEVDGHLVGINTNRPNRLVEEAILAGQIPELAGYATLRREVAYGQASRIDLLLEQPGLANLPHSAYVEVKNVTLRDGDLARFPDAVTARGRKHLEELAAMAAAGHRAVMVFLVQRGDCQAFAPADAIDPGYGETLRRVAGEGVEMLAYRCRLSPQAIGVDRPLPIRLDVA</sequence>
<dbReference type="InterPro" id="IPR041465">
    <property type="entry name" value="SfsA_N"/>
</dbReference>
<gene>
    <name evidence="1" type="primary">sfsA</name>
    <name evidence="4" type="ORF">EV659_102210</name>
</gene>
<dbReference type="Pfam" id="PF17746">
    <property type="entry name" value="SfsA_N"/>
    <property type="match status" value="1"/>
</dbReference>
<evidence type="ECO:0000313" key="5">
    <source>
        <dbReference type="Proteomes" id="UP000295399"/>
    </source>
</evidence>
<dbReference type="InterPro" id="IPR005224">
    <property type="entry name" value="SfsA"/>
</dbReference>